<keyword evidence="2" id="KW-1185">Reference proteome</keyword>
<evidence type="ECO:0000313" key="2">
    <source>
        <dbReference type="Proteomes" id="UP000253495"/>
    </source>
</evidence>
<dbReference type="Proteomes" id="UP000253495">
    <property type="component" value="Unassembled WGS sequence"/>
</dbReference>
<comment type="caution">
    <text evidence="1">The sequence shown here is derived from an EMBL/GenBank/DDBJ whole genome shotgun (WGS) entry which is preliminary data.</text>
</comment>
<gene>
    <name evidence="1" type="ORF">DFQ14_101410</name>
</gene>
<reference evidence="1 2" key="1">
    <citation type="submission" date="2018-07" db="EMBL/GenBank/DDBJ databases">
        <title>Genomic Encyclopedia of Type Strains, Phase III (KMG-III): the genomes of soil and plant-associated and newly described type strains.</title>
        <authorList>
            <person name="Whitman W."/>
        </authorList>
    </citation>
    <scope>NUCLEOTIDE SEQUENCE [LARGE SCALE GENOMIC DNA]</scope>
    <source>
        <strain evidence="1 2">CECT 8575</strain>
    </source>
</reference>
<dbReference type="EMBL" id="QPJC01000001">
    <property type="protein sequence ID" value="RCW47066.1"/>
    <property type="molecule type" value="Genomic_DNA"/>
</dbReference>
<evidence type="ECO:0000313" key="1">
    <source>
        <dbReference type="EMBL" id="RCW47066.1"/>
    </source>
</evidence>
<sequence>MTLGWLSLWGVTLRGLNPPLRWSLRGLPRCGMSFLRSGCAGGLLGRFLQPSPGAGVRILRVPVRRGRR</sequence>
<proteinExistence type="predicted"/>
<name>A0A368VXY7_9ACTN</name>
<protein>
    <submittedName>
        <fullName evidence="1">Uncharacterized protein</fullName>
    </submittedName>
</protein>
<accession>A0A368VXY7</accession>
<organism evidence="1 2">
    <name type="scientific">Halopolyspora algeriensis</name>
    <dbReference type="NCBI Taxonomy" id="1500506"/>
    <lineage>
        <taxon>Bacteria</taxon>
        <taxon>Bacillati</taxon>
        <taxon>Actinomycetota</taxon>
        <taxon>Actinomycetes</taxon>
        <taxon>Actinomycetes incertae sedis</taxon>
        <taxon>Halopolyspora</taxon>
    </lineage>
</organism>
<dbReference type="AlphaFoldDB" id="A0A368VXY7"/>